<protein>
    <submittedName>
        <fullName evidence="4">ExeM/NucH family extracellular endonuclease</fullName>
    </submittedName>
</protein>
<feature type="domain" description="LTD" evidence="3">
    <location>
        <begin position="8"/>
        <end position="146"/>
    </location>
</feature>
<dbReference type="InterPro" id="IPR005135">
    <property type="entry name" value="Endo/exonuclease/phosphatase"/>
</dbReference>
<feature type="signal peptide" evidence="2">
    <location>
        <begin position="1"/>
        <end position="20"/>
    </location>
</feature>
<dbReference type="CDD" id="cd04486">
    <property type="entry name" value="YhcR_OBF_like"/>
    <property type="match status" value="1"/>
</dbReference>
<feature type="chain" id="PRO_5046356105" evidence="2">
    <location>
        <begin position="21"/>
        <end position="986"/>
    </location>
</feature>
<dbReference type="GO" id="GO:0004519">
    <property type="term" value="F:endonuclease activity"/>
    <property type="evidence" value="ECO:0007669"/>
    <property type="project" value="UniProtKB-KW"/>
</dbReference>
<name>A0ABU9HGJ5_9GAMM</name>
<proteinExistence type="predicted"/>
<evidence type="ECO:0000256" key="1">
    <source>
        <dbReference type="SAM" id="MobiDB-lite"/>
    </source>
</evidence>
<accession>A0ABU9HGJ5</accession>
<feature type="compositionally biased region" description="Polar residues" evidence="1">
    <location>
        <begin position="367"/>
        <end position="376"/>
    </location>
</feature>
<dbReference type="NCBIfam" id="NF033681">
    <property type="entry name" value="ExeM_NucH_DNase"/>
    <property type="match status" value="1"/>
</dbReference>
<keyword evidence="4" id="KW-0255">Endonuclease</keyword>
<dbReference type="InterPro" id="IPR047971">
    <property type="entry name" value="ExeM-like"/>
</dbReference>
<dbReference type="InterPro" id="IPR036691">
    <property type="entry name" value="Endo/exonu/phosph_ase_sf"/>
</dbReference>
<dbReference type="RefSeq" id="WP_341629267.1">
    <property type="nucleotide sequence ID" value="NZ_JBAKBA010000065.1"/>
</dbReference>
<evidence type="ECO:0000259" key="3">
    <source>
        <dbReference type="PROSITE" id="PS51841"/>
    </source>
</evidence>
<gene>
    <name evidence="4" type="ORF">V6255_17330</name>
</gene>
<dbReference type="EMBL" id="JBAKBA010000065">
    <property type="protein sequence ID" value="MEL0660895.1"/>
    <property type="molecule type" value="Genomic_DNA"/>
</dbReference>
<feature type="region of interest" description="Disordered" evidence="1">
    <location>
        <begin position="362"/>
        <end position="381"/>
    </location>
</feature>
<dbReference type="PANTHER" id="PTHR42834:SF1">
    <property type="entry name" value="ENDONUCLEASE_EXONUCLEASE_PHOSPHATASE FAMILY PROTEIN (AFU_ORTHOLOGUE AFUA_3G09210)"/>
    <property type="match status" value="1"/>
</dbReference>
<dbReference type="SUPFAM" id="SSF56219">
    <property type="entry name" value="DNase I-like"/>
    <property type="match status" value="1"/>
</dbReference>
<dbReference type="PANTHER" id="PTHR42834">
    <property type="entry name" value="ENDONUCLEASE/EXONUCLEASE/PHOSPHATASE FAMILY PROTEIN (AFU_ORTHOLOGUE AFUA_3G09210)"/>
    <property type="match status" value="1"/>
</dbReference>
<comment type="caution">
    <text evidence="4">The sequence shown here is derived from an EMBL/GenBank/DDBJ whole genome shotgun (WGS) entry which is preliminary data.</text>
</comment>
<dbReference type="InterPro" id="IPR001322">
    <property type="entry name" value="Lamin_tail_dom"/>
</dbReference>
<keyword evidence="4" id="KW-0378">Hydrolase</keyword>
<keyword evidence="2" id="KW-0732">Signal</keyword>
<dbReference type="InterPro" id="IPR036415">
    <property type="entry name" value="Lamin_tail_dom_sf"/>
</dbReference>
<evidence type="ECO:0000313" key="5">
    <source>
        <dbReference type="Proteomes" id="UP001366060"/>
    </source>
</evidence>
<dbReference type="Proteomes" id="UP001366060">
    <property type="component" value="Unassembled WGS sequence"/>
</dbReference>
<keyword evidence="4" id="KW-0540">Nuclease</keyword>
<evidence type="ECO:0000256" key="2">
    <source>
        <dbReference type="SAM" id="SignalP"/>
    </source>
</evidence>
<evidence type="ECO:0000313" key="4">
    <source>
        <dbReference type="EMBL" id="MEL0660895.1"/>
    </source>
</evidence>
<sequence>MNKSLLAAGIAFALSAPTQADIFISEIIEGSSNNKAIEIANTGTNAVTLTGYTLARSTNGGTSLEDLATNTSFDLSEVTIEAGDVYVLANTNANDAILAEADSTVGGSPLNFNGDDPIALFINGVAHDVAGEFGDVDWNPNVTLVRAFDQTPKTVYNSADWQILATDDSSNLGSISELTEATQATAPEFDAEVTIMQLQGNGESSPFTDPDNFKFDSEEVFKVTGIVTHIQTASLGSDLPVGFFMQDATGDGDVTTSDGIFVSYSAVSGLDLTVGDEVVAYGQATESFDWTQLSAEFVETTGSNSPMTATTLETLDTDDDFEDTLERYEGMFIELNTGSDMKITRTFGFDFGSFRNNMVLSHGDINRQPNQNNNPGSAGAIEQTENNALNRLFIETATEAEDGVVPWYENFGADNGTGTTDDYLRVGATVDGMQGFIGYSFSEFRLYVDNQLTAENFDHEGVDRTVAPVIESGDLKIATFNVLNYFNSEVGGAENPNGSNRGADNADDLEVQTAKIVAALVALDADFVGLMEVENNGFSEDSAIVALVTALNEALDEDKQYTIASSEDYDYIGTDAITNQAIYRANKLSLDEFDVIEMPQQHAPETGSESGDNYMRDAVTPTFTVVGTDKKLTISVNHLKSKGSTCYEDVITDEQLADTDLQGSCENFRVSGAFQLANSLAEKEGYTMIVGDLNAYASEDPLLLLTNQDNAETGYELKAAAYTYIGGDSDELGEELHGPDGATLTESYGYIDTLAKFEEEGLSYSFNDEVGTLDYILVDEELGELVVDAAHWNINSIESGLFQYDYDFGDVNIYNDAYRSSDHDPAIIVLNFGIESDLGESISLPSEPVSLPVQTTTIDEDGTFTVVVDLTASTFNSLQVGTNVNTVISEVESSRAATSQTGSIDLTEEQITQGWATVEVKEISAGDVTVSSFIGDELVATNDYTLTTEEDTENNADDTSGGSSNIFTLLSLLGFAGWRLRRRQQS</sequence>
<reference evidence="4 5" key="1">
    <citation type="submission" date="2024-02" db="EMBL/GenBank/DDBJ databases">
        <title>Bacteria isolated from the canopy kelp, Nereocystis luetkeana.</title>
        <authorList>
            <person name="Pfister C.A."/>
            <person name="Younker I.T."/>
            <person name="Light S.H."/>
        </authorList>
    </citation>
    <scope>NUCLEOTIDE SEQUENCE [LARGE SCALE GENOMIC DNA]</scope>
    <source>
        <strain evidence="4 5">TI.2.07</strain>
    </source>
</reference>
<dbReference type="PROSITE" id="PS51841">
    <property type="entry name" value="LTD"/>
    <property type="match status" value="1"/>
</dbReference>
<dbReference type="Pfam" id="PF03372">
    <property type="entry name" value="Exo_endo_phos"/>
    <property type="match status" value="1"/>
</dbReference>
<organism evidence="4 5">
    <name type="scientific">Psychromonas arctica</name>
    <dbReference type="NCBI Taxonomy" id="168275"/>
    <lineage>
        <taxon>Bacteria</taxon>
        <taxon>Pseudomonadati</taxon>
        <taxon>Pseudomonadota</taxon>
        <taxon>Gammaproteobacteria</taxon>
        <taxon>Alteromonadales</taxon>
        <taxon>Psychromonadaceae</taxon>
        <taxon>Psychromonas</taxon>
    </lineage>
</organism>
<dbReference type="SUPFAM" id="SSF74853">
    <property type="entry name" value="Lamin A/C globular tail domain"/>
    <property type="match status" value="1"/>
</dbReference>
<keyword evidence="5" id="KW-1185">Reference proteome</keyword>
<dbReference type="Gene3D" id="3.60.10.10">
    <property type="entry name" value="Endonuclease/exonuclease/phosphatase"/>
    <property type="match status" value="1"/>
</dbReference>
<dbReference type="Pfam" id="PF00932">
    <property type="entry name" value="LTD"/>
    <property type="match status" value="1"/>
</dbReference>